<dbReference type="GO" id="GO:0002949">
    <property type="term" value="P:tRNA threonylcarbamoyladenosine modification"/>
    <property type="evidence" value="ECO:0007669"/>
    <property type="project" value="InterPro"/>
</dbReference>
<dbReference type="AlphaFoldDB" id="A0A0J6UT59"/>
<dbReference type="PATRIC" id="fig|298794.3.peg.4080"/>
<reference evidence="2 3" key="1">
    <citation type="submission" date="2015-03" db="EMBL/GenBank/DDBJ databases">
        <title>Genome sequencing of Methylobacterium variabile DSM 16961.</title>
        <authorList>
            <person name="Chaudhry V."/>
            <person name="Patil P.B."/>
        </authorList>
    </citation>
    <scope>NUCLEOTIDE SEQUENCE [LARGE SCALE GENOMIC DNA]</scope>
    <source>
        <strain evidence="2 3">DSM 16961</strain>
    </source>
</reference>
<dbReference type="EMBL" id="LABY01000259">
    <property type="protein sequence ID" value="KMO29346.1"/>
    <property type="molecule type" value="Genomic_DNA"/>
</dbReference>
<dbReference type="InterPro" id="IPR022496">
    <property type="entry name" value="T6A_TsaB"/>
</dbReference>
<dbReference type="SUPFAM" id="SSF53067">
    <property type="entry name" value="Actin-like ATPase domain"/>
    <property type="match status" value="1"/>
</dbReference>
<gene>
    <name evidence="2" type="ORF">VQ02_29925</name>
</gene>
<dbReference type="OrthoDB" id="9809995at2"/>
<proteinExistence type="predicted"/>
<dbReference type="PANTHER" id="PTHR11735">
    <property type="entry name" value="TRNA N6-ADENOSINE THREONYLCARBAMOYLTRANSFERASE"/>
    <property type="match status" value="1"/>
</dbReference>
<dbReference type="GO" id="GO:0005829">
    <property type="term" value="C:cytosol"/>
    <property type="evidence" value="ECO:0007669"/>
    <property type="project" value="TreeGrafter"/>
</dbReference>
<evidence type="ECO:0000259" key="1">
    <source>
        <dbReference type="Pfam" id="PF00814"/>
    </source>
</evidence>
<sequence length="232" mass="23710">MRILAIDTALERCAACIMADDSPEPLAQESMDLARGHAEALLPLVERVVARVEGGFESLDRVAVTVGPGSYTGLRVGLSAARALGLACGIPVVGVTTLSALLAPLLAADEDYLGQGYLLAAAIDARHGHVYFQALSQDGGIAVPPVLLPLAEAVRLLGSGPAALAGSAAPAVAAAAASQGLRAVVPEGHIAPQIAWVASLGLVADPAHALPRPLYLRGPDAQPQDHMRLARR</sequence>
<dbReference type="RefSeq" id="WP_048447885.1">
    <property type="nucleotide sequence ID" value="NZ_LABY01000259.1"/>
</dbReference>
<evidence type="ECO:0000313" key="2">
    <source>
        <dbReference type="EMBL" id="KMO29346.1"/>
    </source>
</evidence>
<dbReference type="Gene3D" id="3.30.420.40">
    <property type="match status" value="2"/>
</dbReference>
<evidence type="ECO:0000313" key="3">
    <source>
        <dbReference type="Proteomes" id="UP000035955"/>
    </source>
</evidence>
<name>A0A0J6UT59_9HYPH</name>
<dbReference type="Pfam" id="PF00814">
    <property type="entry name" value="TsaD"/>
    <property type="match status" value="1"/>
</dbReference>
<accession>A0A0J6UT59</accession>
<dbReference type="InterPro" id="IPR043129">
    <property type="entry name" value="ATPase_NBD"/>
</dbReference>
<organism evidence="2 3">
    <name type="scientific">Methylobacterium variabile</name>
    <dbReference type="NCBI Taxonomy" id="298794"/>
    <lineage>
        <taxon>Bacteria</taxon>
        <taxon>Pseudomonadati</taxon>
        <taxon>Pseudomonadota</taxon>
        <taxon>Alphaproteobacteria</taxon>
        <taxon>Hyphomicrobiales</taxon>
        <taxon>Methylobacteriaceae</taxon>
        <taxon>Methylobacterium</taxon>
    </lineage>
</organism>
<dbReference type="Proteomes" id="UP000035955">
    <property type="component" value="Unassembled WGS sequence"/>
</dbReference>
<dbReference type="PANTHER" id="PTHR11735:SF11">
    <property type="entry name" value="TRNA THREONYLCARBAMOYLADENOSINE BIOSYNTHESIS PROTEIN TSAB"/>
    <property type="match status" value="1"/>
</dbReference>
<feature type="domain" description="Gcp-like" evidence="1">
    <location>
        <begin position="34"/>
        <end position="156"/>
    </location>
</feature>
<comment type="caution">
    <text evidence="2">The sequence shown here is derived from an EMBL/GenBank/DDBJ whole genome shotgun (WGS) entry which is preliminary data.</text>
</comment>
<keyword evidence="3" id="KW-1185">Reference proteome</keyword>
<dbReference type="NCBIfam" id="TIGR03725">
    <property type="entry name" value="T6A_YeaZ"/>
    <property type="match status" value="1"/>
</dbReference>
<dbReference type="InterPro" id="IPR000905">
    <property type="entry name" value="Gcp-like_dom"/>
</dbReference>
<protein>
    <submittedName>
        <fullName evidence="2">Peptidase M22</fullName>
    </submittedName>
</protein>